<accession>A0A4Q0M3E7</accession>
<keyword evidence="1" id="KW-0732">Signal</keyword>
<name>A0A4Q0M3E7_9HYPH</name>
<reference evidence="2 3" key="1">
    <citation type="submission" date="2018-12" db="EMBL/GenBank/DDBJ databases">
        <title>bacterium Hansschlegelia zhihuaiae S113.</title>
        <authorList>
            <person name="He J."/>
        </authorList>
    </citation>
    <scope>NUCLEOTIDE SEQUENCE [LARGE SCALE GENOMIC DNA]</scope>
    <source>
        <strain evidence="2 3">S 113</strain>
    </source>
</reference>
<evidence type="ECO:0008006" key="4">
    <source>
        <dbReference type="Google" id="ProtNLM"/>
    </source>
</evidence>
<sequence length="170" mass="17307">MRAIILAAAVLAASPVAAETGRSGVWTFSFEPAASGSSGMVTALAPSPSPSGDPNDPSYLVARCLGGRTELLVGGAGGWGLPRKTIEVTTQIDGGPAETAQWGVSTNGKAAFLDQGVERLLARLPDDGKLRVAVRTASGEVNETIFATTGFAAIREKIAQTCSGGREPHG</sequence>
<gene>
    <name evidence="2" type="ORF">EK403_21335</name>
</gene>
<dbReference type="Proteomes" id="UP000289708">
    <property type="component" value="Unassembled WGS sequence"/>
</dbReference>
<keyword evidence="3" id="KW-1185">Reference proteome</keyword>
<feature type="signal peptide" evidence="1">
    <location>
        <begin position="1"/>
        <end position="18"/>
    </location>
</feature>
<evidence type="ECO:0000313" key="3">
    <source>
        <dbReference type="Proteomes" id="UP000289708"/>
    </source>
</evidence>
<dbReference type="EMBL" id="RYFI01000033">
    <property type="protein sequence ID" value="RXF67421.1"/>
    <property type="molecule type" value="Genomic_DNA"/>
</dbReference>
<dbReference type="RefSeq" id="WP_128779477.1">
    <property type="nucleotide sequence ID" value="NZ_RYFI01000033.1"/>
</dbReference>
<protein>
    <recommendedName>
        <fullName evidence="4">Invasion associated locus B family protein</fullName>
    </recommendedName>
</protein>
<dbReference type="OrthoDB" id="8450494at2"/>
<evidence type="ECO:0000313" key="2">
    <source>
        <dbReference type="EMBL" id="RXF67421.1"/>
    </source>
</evidence>
<evidence type="ECO:0000256" key="1">
    <source>
        <dbReference type="SAM" id="SignalP"/>
    </source>
</evidence>
<dbReference type="AlphaFoldDB" id="A0A4Q0M3E7"/>
<comment type="caution">
    <text evidence="2">The sequence shown here is derived from an EMBL/GenBank/DDBJ whole genome shotgun (WGS) entry which is preliminary data.</text>
</comment>
<organism evidence="2 3">
    <name type="scientific">Hansschlegelia zhihuaiae</name>
    <dbReference type="NCBI Taxonomy" id="405005"/>
    <lineage>
        <taxon>Bacteria</taxon>
        <taxon>Pseudomonadati</taxon>
        <taxon>Pseudomonadota</taxon>
        <taxon>Alphaproteobacteria</taxon>
        <taxon>Hyphomicrobiales</taxon>
        <taxon>Methylopilaceae</taxon>
        <taxon>Hansschlegelia</taxon>
    </lineage>
</organism>
<feature type="chain" id="PRO_5020697309" description="Invasion associated locus B family protein" evidence="1">
    <location>
        <begin position="19"/>
        <end position="170"/>
    </location>
</feature>
<proteinExistence type="predicted"/>